<gene>
    <name evidence="2" type="ORF">QTO34_012030</name>
</gene>
<evidence type="ECO:0000313" key="3">
    <source>
        <dbReference type="Proteomes" id="UP001177744"/>
    </source>
</evidence>
<reference evidence="2" key="1">
    <citation type="submission" date="2023-06" db="EMBL/GenBank/DDBJ databases">
        <title>Reference genome for the Northern bat (Eptesicus nilssonii), a most northern bat species.</title>
        <authorList>
            <person name="Laine V.N."/>
            <person name="Pulliainen A.T."/>
            <person name="Lilley T.M."/>
        </authorList>
    </citation>
    <scope>NUCLEOTIDE SEQUENCE</scope>
    <source>
        <strain evidence="2">BLF_Eptnil</strain>
        <tissue evidence="2">Kidney</tissue>
    </source>
</reference>
<dbReference type="Proteomes" id="UP001177744">
    <property type="component" value="Unassembled WGS sequence"/>
</dbReference>
<feature type="region of interest" description="Disordered" evidence="1">
    <location>
        <begin position="1"/>
        <end position="36"/>
    </location>
</feature>
<dbReference type="EMBL" id="JAULJE010000023">
    <property type="protein sequence ID" value="KAK1328457.1"/>
    <property type="molecule type" value="Genomic_DNA"/>
</dbReference>
<organism evidence="2 3">
    <name type="scientific">Cnephaeus nilssonii</name>
    <name type="common">Northern bat</name>
    <name type="synonym">Eptesicus nilssonii</name>
    <dbReference type="NCBI Taxonomy" id="3371016"/>
    <lineage>
        <taxon>Eukaryota</taxon>
        <taxon>Metazoa</taxon>
        <taxon>Chordata</taxon>
        <taxon>Craniata</taxon>
        <taxon>Vertebrata</taxon>
        <taxon>Euteleostomi</taxon>
        <taxon>Mammalia</taxon>
        <taxon>Eutheria</taxon>
        <taxon>Laurasiatheria</taxon>
        <taxon>Chiroptera</taxon>
        <taxon>Yangochiroptera</taxon>
        <taxon>Vespertilionidae</taxon>
        <taxon>Cnephaeus</taxon>
    </lineage>
</organism>
<dbReference type="AlphaFoldDB" id="A0AA40LDT5"/>
<comment type="caution">
    <text evidence="2">The sequence shown here is derived from an EMBL/GenBank/DDBJ whole genome shotgun (WGS) entry which is preliminary data.</text>
</comment>
<accession>A0AA40LDT5</accession>
<evidence type="ECO:0000313" key="2">
    <source>
        <dbReference type="EMBL" id="KAK1328457.1"/>
    </source>
</evidence>
<name>A0AA40LDT5_CNENI</name>
<keyword evidence="3" id="KW-1185">Reference proteome</keyword>
<sequence length="104" mass="10981">MQTQRGAAFSLGRAEASPGGVGSTQDAREAAPASERSLNRALWELPALGSTRAVQTLSSGLPGEPLPGLAQAVVFCGRATLKEPKSHMWLTSRFADQRVAYDRG</sequence>
<evidence type="ECO:0000256" key="1">
    <source>
        <dbReference type="SAM" id="MobiDB-lite"/>
    </source>
</evidence>
<protein>
    <submittedName>
        <fullName evidence="2">Uncharacterized protein</fullName>
    </submittedName>
</protein>
<proteinExistence type="predicted"/>